<gene>
    <name evidence="9" type="ORF">FisN_2Hu435</name>
</gene>
<name>A0A1Z5KKM8_FISSO</name>
<keyword evidence="7" id="KW-0732">Signal</keyword>
<evidence type="ECO:0000256" key="4">
    <source>
        <dbReference type="ARBA" id="ARBA00022989"/>
    </source>
</evidence>
<feature type="signal peptide" evidence="7">
    <location>
        <begin position="1"/>
        <end position="19"/>
    </location>
</feature>
<evidence type="ECO:0000256" key="5">
    <source>
        <dbReference type="ARBA" id="ARBA00023136"/>
    </source>
</evidence>
<dbReference type="AlphaFoldDB" id="A0A1Z5KKM8"/>
<keyword evidence="4 6" id="KW-1133">Transmembrane helix</keyword>
<organism evidence="9 10">
    <name type="scientific">Fistulifera solaris</name>
    <name type="common">Oleaginous diatom</name>
    <dbReference type="NCBI Taxonomy" id="1519565"/>
    <lineage>
        <taxon>Eukaryota</taxon>
        <taxon>Sar</taxon>
        <taxon>Stramenopiles</taxon>
        <taxon>Ochrophyta</taxon>
        <taxon>Bacillariophyta</taxon>
        <taxon>Bacillariophyceae</taxon>
        <taxon>Bacillariophycidae</taxon>
        <taxon>Naviculales</taxon>
        <taxon>Naviculaceae</taxon>
        <taxon>Fistulifera</taxon>
    </lineage>
</organism>
<sequence>MKHLSWTTILSCALIEARSLHTIQSLSSRSARLKLIDKQNSLLAKTTSLSDRPALSQLRGGDSTTGYSQNTQLVLNALEVFGTSVFAFSGAVTAGKAGMDLLGMMIVSMLTATGGGTVRDLLLGATPVFWMQQPIFLSLCLFTTLLTYVVWPRLEQNWGWKDCDKAICVADAIGLAAFVVITTEKGNVYNLPPFYWIVIGFISCTFGGILRDILCARPARVLYPNRTLYATPVLLGSAVYTLCKTSRLAHLLSNDQTAALTFCTTLVSRLWAFDNPIRLPHWKSYKKEMETQHAKEH</sequence>
<accession>A0A1Z5KKM8</accession>
<dbReference type="PANTHER" id="PTHR30506:SF3">
    <property type="entry name" value="UPF0126 INNER MEMBRANE PROTEIN YADS-RELATED"/>
    <property type="match status" value="1"/>
</dbReference>
<dbReference type="GO" id="GO:0005886">
    <property type="term" value="C:plasma membrane"/>
    <property type="evidence" value="ECO:0007669"/>
    <property type="project" value="UniProtKB-SubCell"/>
</dbReference>
<feature type="transmembrane region" description="Helical" evidence="6">
    <location>
        <begin position="130"/>
        <end position="151"/>
    </location>
</feature>
<evidence type="ECO:0000256" key="7">
    <source>
        <dbReference type="SAM" id="SignalP"/>
    </source>
</evidence>
<keyword evidence="3 6" id="KW-0812">Transmembrane</keyword>
<evidence type="ECO:0000259" key="8">
    <source>
        <dbReference type="Pfam" id="PF03458"/>
    </source>
</evidence>
<dbReference type="InParanoid" id="A0A1Z5KKM8"/>
<evidence type="ECO:0000313" key="10">
    <source>
        <dbReference type="Proteomes" id="UP000198406"/>
    </source>
</evidence>
<dbReference type="InterPro" id="IPR005115">
    <property type="entry name" value="Gly_transporter"/>
</dbReference>
<dbReference type="Proteomes" id="UP000198406">
    <property type="component" value="Unassembled WGS sequence"/>
</dbReference>
<feature type="transmembrane region" description="Helical" evidence="6">
    <location>
        <begin position="73"/>
        <end position="94"/>
    </location>
</feature>
<reference evidence="9 10" key="1">
    <citation type="journal article" date="2015" name="Plant Cell">
        <title>Oil accumulation by the oleaginous diatom Fistulifera solaris as revealed by the genome and transcriptome.</title>
        <authorList>
            <person name="Tanaka T."/>
            <person name="Maeda Y."/>
            <person name="Veluchamy A."/>
            <person name="Tanaka M."/>
            <person name="Abida H."/>
            <person name="Marechal E."/>
            <person name="Bowler C."/>
            <person name="Muto M."/>
            <person name="Sunaga Y."/>
            <person name="Tanaka M."/>
            <person name="Yoshino T."/>
            <person name="Taniguchi T."/>
            <person name="Fukuda Y."/>
            <person name="Nemoto M."/>
            <person name="Matsumoto M."/>
            <person name="Wong P.S."/>
            <person name="Aburatani S."/>
            <person name="Fujibuchi W."/>
        </authorList>
    </citation>
    <scope>NUCLEOTIDE SEQUENCE [LARGE SCALE GENOMIC DNA]</scope>
    <source>
        <strain evidence="9 10">JPCC DA0580</strain>
    </source>
</reference>
<proteinExistence type="predicted"/>
<evidence type="ECO:0000256" key="6">
    <source>
        <dbReference type="SAM" id="Phobius"/>
    </source>
</evidence>
<dbReference type="Pfam" id="PF03458">
    <property type="entry name" value="Gly_transporter"/>
    <property type="match status" value="2"/>
</dbReference>
<protein>
    <recommendedName>
        <fullName evidence="8">Glycine transporter domain-containing protein</fullName>
    </recommendedName>
</protein>
<feature type="domain" description="Glycine transporter" evidence="8">
    <location>
        <begin position="77"/>
        <end position="151"/>
    </location>
</feature>
<keyword evidence="10" id="KW-1185">Reference proteome</keyword>
<dbReference type="PANTHER" id="PTHR30506">
    <property type="entry name" value="INNER MEMBRANE PROTEIN"/>
    <property type="match status" value="1"/>
</dbReference>
<evidence type="ECO:0000313" key="9">
    <source>
        <dbReference type="EMBL" id="GAX26632.1"/>
    </source>
</evidence>
<comment type="subcellular location">
    <subcellularLocation>
        <location evidence="1">Cell membrane</location>
        <topology evidence="1">Multi-pass membrane protein</topology>
    </subcellularLocation>
</comment>
<feature type="transmembrane region" description="Helical" evidence="6">
    <location>
        <begin position="193"/>
        <end position="210"/>
    </location>
</feature>
<evidence type="ECO:0000256" key="1">
    <source>
        <dbReference type="ARBA" id="ARBA00004651"/>
    </source>
</evidence>
<comment type="caution">
    <text evidence="9">The sequence shown here is derived from an EMBL/GenBank/DDBJ whole genome shotgun (WGS) entry which is preliminary data.</text>
</comment>
<keyword evidence="5 6" id="KW-0472">Membrane</keyword>
<feature type="domain" description="Glycine transporter" evidence="8">
    <location>
        <begin position="169"/>
        <end position="243"/>
    </location>
</feature>
<feature type="transmembrane region" description="Helical" evidence="6">
    <location>
        <begin position="163"/>
        <end position="181"/>
    </location>
</feature>
<feature type="chain" id="PRO_5012532126" description="Glycine transporter domain-containing protein" evidence="7">
    <location>
        <begin position="20"/>
        <end position="297"/>
    </location>
</feature>
<evidence type="ECO:0000256" key="2">
    <source>
        <dbReference type="ARBA" id="ARBA00022475"/>
    </source>
</evidence>
<dbReference type="OrthoDB" id="46860at2759"/>
<evidence type="ECO:0000256" key="3">
    <source>
        <dbReference type="ARBA" id="ARBA00022692"/>
    </source>
</evidence>
<keyword evidence="2" id="KW-1003">Cell membrane</keyword>
<dbReference type="EMBL" id="BDSP01000251">
    <property type="protein sequence ID" value="GAX26632.1"/>
    <property type="molecule type" value="Genomic_DNA"/>
</dbReference>